<evidence type="ECO:0000313" key="2">
    <source>
        <dbReference type="EMBL" id="MBC2906154.1"/>
    </source>
</evidence>
<dbReference type="Proteomes" id="UP000584670">
    <property type="component" value="Unassembled WGS sequence"/>
</dbReference>
<feature type="chain" id="PRO_5031330710" description="Secreted protein" evidence="1">
    <location>
        <begin position="30"/>
        <end position="130"/>
    </location>
</feature>
<reference evidence="2 3" key="1">
    <citation type="submission" date="2020-08" db="EMBL/GenBank/DDBJ databases">
        <title>Streptomyces sp. PSKA01 genome sequencing and assembly.</title>
        <authorList>
            <person name="Mandal S."/>
            <person name="Maiti P.K."/>
            <person name="Das P."/>
        </authorList>
    </citation>
    <scope>NUCLEOTIDE SEQUENCE [LARGE SCALE GENOMIC DNA]</scope>
    <source>
        <strain evidence="2 3">PSKA01</strain>
    </source>
</reference>
<comment type="caution">
    <text evidence="2">The sequence shown here is derived from an EMBL/GenBank/DDBJ whole genome shotgun (WGS) entry which is preliminary data.</text>
</comment>
<dbReference type="EMBL" id="JACMSF010000045">
    <property type="protein sequence ID" value="MBC2906154.1"/>
    <property type="molecule type" value="Genomic_DNA"/>
</dbReference>
<feature type="signal peptide" evidence="1">
    <location>
        <begin position="1"/>
        <end position="29"/>
    </location>
</feature>
<gene>
    <name evidence="2" type="ORF">H4N64_32290</name>
</gene>
<organism evidence="2 3">
    <name type="scientific">Streptomyces cupreus</name>
    <dbReference type="NCBI Taxonomy" id="2759956"/>
    <lineage>
        <taxon>Bacteria</taxon>
        <taxon>Bacillati</taxon>
        <taxon>Actinomycetota</taxon>
        <taxon>Actinomycetes</taxon>
        <taxon>Kitasatosporales</taxon>
        <taxon>Streptomycetaceae</taxon>
        <taxon>Streptomyces</taxon>
    </lineage>
</organism>
<dbReference type="RefSeq" id="WP_186285987.1">
    <property type="nucleotide sequence ID" value="NZ_JACMSF010000045.1"/>
</dbReference>
<evidence type="ECO:0008006" key="4">
    <source>
        <dbReference type="Google" id="ProtNLM"/>
    </source>
</evidence>
<dbReference type="AlphaFoldDB" id="A0A7X1J9I6"/>
<evidence type="ECO:0000313" key="3">
    <source>
        <dbReference type="Proteomes" id="UP000584670"/>
    </source>
</evidence>
<keyword evidence="3" id="KW-1185">Reference proteome</keyword>
<protein>
    <recommendedName>
        <fullName evidence="4">Secreted protein</fullName>
    </recommendedName>
</protein>
<sequence>MRKRATFAMAAVGAAFAATLTFGAAPASAVIDEKVSGTVYDNGWSHYKVKRCARAKVVLEVNTSPDDDHMYHYASKNQGGGGSYGTERVDEFTDPVYLNLKTGCFYLNSRQQEGTLETDWEDVWYGEIDY</sequence>
<accession>A0A7X1J9I6</accession>
<keyword evidence="1" id="KW-0732">Signal</keyword>
<evidence type="ECO:0000256" key="1">
    <source>
        <dbReference type="SAM" id="SignalP"/>
    </source>
</evidence>
<name>A0A7X1J9I6_9ACTN</name>
<proteinExistence type="predicted"/>